<dbReference type="Proteomes" id="UP000221369">
    <property type="component" value="Unassembled WGS sequence"/>
</dbReference>
<dbReference type="Gene3D" id="3.90.1010.10">
    <property type="match status" value="1"/>
</dbReference>
<comment type="caution">
    <text evidence="3">The sequence shown here is derived from an EMBL/GenBank/DDBJ whole genome shotgun (WGS) entry which is preliminary data.</text>
</comment>
<dbReference type="AlphaFoldDB" id="A0A2A9DY80"/>
<dbReference type="EMBL" id="PDJE01000001">
    <property type="protein sequence ID" value="PFG31281.1"/>
    <property type="molecule type" value="Genomic_DNA"/>
</dbReference>
<evidence type="ECO:0000313" key="3">
    <source>
        <dbReference type="EMBL" id="PFG31281.1"/>
    </source>
</evidence>
<evidence type="ECO:0000259" key="2">
    <source>
        <dbReference type="Pfam" id="PF02657"/>
    </source>
</evidence>
<dbReference type="InterPro" id="IPR003808">
    <property type="entry name" value="Fe-S_metab-assoc_dom"/>
</dbReference>
<keyword evidence="4" id="KW-1185">Reference proteome</keyword>
<proteinExistence type="inferred from homology"/>
<reference evidence="3 4" key="1">
    <citation type="submission" date="2017-10" db="EMBL/GenBank/DDBJ databases">
        <title>Sequencing the genomes of 1000 actinobacteria strains.</title>
        <authorList>
            <person name="Klenk H.-P."/>
        </authorList>
    </citation>
    <scope>NUCLEOTIDE SEQUENCE [LARGE SCALE GENOMIC DNA]</scope>
    <source>
        <strain evidence="3 4">DSM 21798</strain>
    </source>
</reference>
<evidence type="ECO:0000256" key="1">
    <source>
        <dbReference type="ARBA" id="ARBA00010282"/>
    </source>
</evidence>
<evidence type="ECO:0000313" key="4">
    <source>
        <dbReference type="Proteomes" id="UP000221369"/>
    </source>
</evidence>
<dbReference type="PANTHER" id="PTHR43597">
    <property type="entry name" value="SULFUR ACCEPTOR PROTEIN CSDE"/>
    <property type="match status" value="1"/>
</dbReference>
<name>A0A2A9DY80_9MICO</name>
<gene>
    <name evidence="3" type="ORF">ATJ78_2242</name>
</gene>
<accession>A0A2A9DY80</accession>
<dbReference type="RefSeq" id="WP_098409337.1">
    <property type="nucleotide sequence ID" value="NZ_PDJE01000001.1"/>
</dbReference>
<dbReference type="PANTHER" id="PTHR43597:SF5">
    <property type="entry name" value="SUFE-LIKE PROTEIN 2, CHLOROPLASTIC"/>
    <property type="match status" value="1"/>
</dbReference>
<dbReference type="SUPFAM" id="SSF82649">
    <property type="entry name" value="SufE/NifU"/>
    <property type="match status" value="1"/>
</dbReference>
<protein>
    <submittedName>
        <fullName evidence="3">Cysteine desulfuration protein SufE</fullName>
    </submittedName>
</protein>
<dbReference type="OrthoDB" id="9806335at2"/>
<comment type="similarity">
    <text evidence="1">Belongs to the SufE family.</text>
</comment>
<organism evidence="3 4">
    <name type="scientific">Paramicrobacterium agarici</name>
    <dbReference type="NCBI Taxonomy" id="630514"/>
    <lineage>
        <taxon>Bacteria</taxon>
        <taxon>Bacillati</taxon>
        <taxon>Actinomycetota</taxon>
        <taxon>Actinomycetes</taxon>
        <taxon>Micrococcales</taxon>
        <taxon>Microbacteriaceae</taxon>
        <taxon>Paramicrobacterium</taxon>
    </lineage>
</organism>
<feature type="domain" description="Fe-S metabolism associated" evidence="2">
    <location>
        <begin position="16"/>
        <end position="138"/>
    </location>
</feature>
<dbReference type="Pfam" id="PF02657">
    <property type="entry name" value="SufE"/>
    <property type="match status" value="1"/>
</dbReference>
<sequence>MSDAPVTGALAEIRDEFLDLEEQDRLLLLLDFANELPELPDRYADHPDLLERVVECQSPVFLTVEVADDEVSVIASAPREAPTTRGFASILAQGLEGLSMHDVLAVPDDFPQMLGLGRAVSPLRLSGMSGMLARIKRQVREKSADAR</sequence>